<feature type="region of interest" description="Disordered" evidence="1">
    <location>
        <begin position="196"/>
        <end position="280"/>
    </location>
</feature>
<evidence type="ECO:0000313" key="2">
    <source>
        <dbReference type="EMBL" id="QHU28897.1"/>
    </source>
</evidence>
<sequence length="280" mass="32059">MIYLFLNKNYLKRNYIINYMSDKVETESNEVTQTPEYSMENDHLFKPISDEKKKVIDKAVERQIRSLSLDETVDKDSEKVSGQNYALISVVSPQGCQKSDNVCLKIKGVFNTLEDANKHAEMLQKINSTFDIYVVEMYSWLLVPPDPTLIEQKHVDSKLNEIIGGHRESQLKSKMYFEERKRELIENINIENDRRKEENEKMKDEESTVVDVTDEEEAPSSEPVGVSAESSVNITDNGNECPNSGPSTEETVTPSELMEEMVNEVTNENPSKSWADTVEE</sequence>
<proteinExistence type="predicted"/>
<dbReference type="Pfam" id="PF19150">
    <property type="entry name" value="DUF5832"/>
    <property type="match status" value="1"/>
</dbReference>
<protein>
    <submittedName>
        <fullName evidence="2">Uncharacterized protein</fullName>
    </submittedName>
</protein>
<organism evidence="2">
    <name type="scientific">viral metagenome</name>
    <dbReference type="NCBI Taxonomy" id="1070528"/>
    <lineage>
        <taxon>unclassified sequences</taxon>
        <taxon>metagenomes</taxon>
        <taxon>organismal metagenomes</taxon>
    </lineage>
</organism>
<dbReference type="InterPro" id="IPR043872">
    <property type="entry name" value="DUF5832"/>
</dbReference>
<reference evidence="2" key="1">
    <citation type="journal article" date="2020" name="Nature">
        <title>Giant virus diversity and host interactions through global metagenomics.</title>
        <authorList>
            <person name="Schulz F."/>
            <person name="Roux S."/>
            <person name="Paez-Espino D."/>
            <person name="Jungbluth S."/>
            <person name="Walsh D.A."/>
            <person name="Denef V.J."/>
            <person name="McMahon K.D."/>
            <person name="Konstantinidis K.T."/>
            <person name="Eloe-Fadrosh E.A."/>
            <person name="Kyrpides N.C."/>
            <person name="Woyke T."/>
        </authorList>
    </citation>
    <scope>NUCLEOTIDE SEQUENCE</scope>
    <source>
        <strain evidence="2">GVMAG-M-3300027791-30</strain>
    </source>
</reference>
<name>A0A6C0LEM6_9ZZZZ</name>
<feature type="compositionally biased region" description="Polar residues" evidence="1">
    <location>
        <begin position="228"/>
        <end position="254"/>
    </location>
</feature>
<evidence type="ECO:0000256" key="1">
    <source>
        <dbReference type="SAM" id="MobiDB-lite"/>
    </source>
</evidence>
<dbReference type="EMBL" id="MN740475">
    <property type="protein sequence ID" value="QHU28897.1"/>
    <property type="molecule type" value="Genomic_DNA"/>
</dbReference>
<feature type="compositionally biased region" description="Basic and acidic residues" evidence="1">
    <location>
        <begin position="196"/>
        <end position="206"/>
    </location>
</feature>
<accession>A0A6C0LEM6</accession>
<dbReference type="AlphaFoldDB" id="A0A6C0LEM6"/>